<dbReference type="EMBL" id="CP182909">
    <property type="protein sequence ID" value="XPM63084.1"/>
    <property type="molecule type" value="Genomic_DNA"/>
</dbReference>
<proteinExistence type="predicted"/>
<protein>
    <submittedName>
        <fullName evidence="1">Uncharacterized protein</fullName>
    </submittedName>
</protein>
<accession>A0ACD5GRG9</accession>
<name>A0ACD5GRG9_9CYAN</name>
<evidence type="ECO:0000313" key="2">
    <source>
        <dbReference type="Proteomes" id="UP000095472"/>
    </source>
</evidence>
<reference evidence="1 2" key="1">
    <citation type="journal article" date="2016" name="Genome Announc.">
        <title>Draft Genome Sequence of the Thermotolerant Cyanobacterium Desertifilum sp. IPPAS B-1220.</title>
        <authorList>
            <person name="Mironov K.S."/>
            <person name="Sinetova M.A."/>
            <person name="Bolatkhan K."/>
            <person name="Zayadan B.K."/>
            <person name="Ustinova V.V."/>
            <person name="Kupriyanova E.V."/>
            <person name="Skrypnik A.N."/>
            <person name="Gogoleva N.E."/>
            <person name="Gogolev Y.V."/>
            <person name="Los D.A."/>
        </authorList>
    </citation>
    <scope>NUCLEOTIDE SEQUENCE [LARGE SCALE GENOMIC DNA]</scope>
    <source>
        <strain evidence="1 2">IPPAS B-1220</strain>
    </source>
</reference>
<keyword evidence="2" id="KW-1185">Reference proteome</keyword>
<dbReference type="Proteomes" id="UP000095472">
    <property type="component" value="Chromosome"/>
</dbReference>
<evidence type="ECO:0000313" key="1">
    <source>
        <dbReference type="EMBL" id="XPM63084.1"/>
    </source>
</evidence>
<gene>
    <name evidence="1" type="ORF">BH720_027195</name>
</gene>
<organism evidence="1 2">
    <name type="scientific">Desertifilum tharense IPPAS B-1220</name>
    <dbReference type="NCBI Taxonomy" id="1781255"/>
    <lineage>
        <taxon>Bacteria</taxon>
        <taxon>Bacillati</taxon>
        <taxon>Cyanobacteriota</taxon>
        <taxon>Cyanophyceae</taxon>
        <taxon>Desertifilales</taxon>
        <taxon>Desertifilaceae</taxon>
        <taxon>Desertifilum</taxon>
    </lineage>
</organism>
<sequence>MGFLFFIRNQDSQFLTSTTLPNQNPEPYSTLSSPHLPISPSPHLPIPTQHSALSTQH</sequence>